<feature type="binding site" evidence="2">
    <location>
        <position position="161"/>
    </location>
    <ligand>
        <name>Mn(2+)</name>
        <dbReference type="ChEBI" id="CHEBI:29035"/>
        <label>2</label>
    </ligand>
</feature>
<dbReference type="InterPro" id="IPR036264">
    <property type="entry name" value="Bact_exopeptidase_dim_dom"/>
</dbReference>
<keyword evidence="1" id="KW-0378">Hydrolase</keyword>
<dbReference type="GO" id="GO:0019877">
    <property type="term" value="P:diaminopimelate biosynthetic process"/>
    <property type="evidence" value="ECO:0007669"/>
    <property type="project" value="UniProtKB-ARBA"/>
</dbReference>
<dbReference type="AlphaFoldDB" id="A0A1V0URQ6"/>
<dbReference type="InterPro" id="IPR002933">
    <property type="entry name" value="Peptidase_M20"/>
</dbReference>
<evidence type="ECO:0000313" key="5">
    <source>
        <dbReference type="Proteomes" id="UP000192727"/>
    </source>
</evidence>
<dbReference type="GO" id="GO:0050118">
    <property type="term" value="F:N-acetyldiaminopimelate deacetylase activity"/>
    <property type="evidence" value="ECO:0007669"/>
    <property type="project" value="UniProtKB-ARBA"/>
</dbReference>
<feature type="binding site" evidence="2">
    <location>
        <position position="100"/>
    </location>
    <ligand>
        <name>Mn(2+)</name>
        <dbReference type="ChEBI" id="CHEBI:29035"/>
        <label>2</label>
    </ligand>
</feature>
<dbReference type="NCBIfam" id="TIGR01891">
    <property type="entry name" value="amidohydrolases"/>
    <property type="match status" value="1"/>
</dbReference>
<feature type="domain" description="Peptidase M20 dimerisation" evidence="3">
    <location>
        <begin position="185"/>
        <end position="282"/>
    </location>
</feature>
<evidence type="ECO:0000256" key="2">
    <source>
        <dbReference type="PIRSR" id="PIRSR005962-1"/>
    </source>
</evidence>
<organism evidence="4 5">
    <name type="scientific">Paenibacillus larvae subsp. pulvifaciens</name>
    <dbReference type="NCBI Taxonomy" id="1477"/>
    <lineage>
        <taxon>Bacteria</taxon>
        <taxon>Bacillati</taxon>
        <taxon>Bacillota</taxon>
        <taxon>Bacilli</taxon>
        <taxon>Bacillales</taxon>
        <taxon>Paenibacillaceae</taxon>
        <taxon>Paenibacillus</taxon>
    </lineage>
</organism>
<dbReference type="EMBL" id="CP020557">
    <property type="protein sequence ID" value="ARF67766.1"/>
    <property type="molecule type" value="Genomic_DNA"/>
</dbReference>
<sequence>MTNWREQLPTEEVIQWRRHFHQYPELSFEEEETSNYIYDVLSTFPNLELSRPTTNSVIAKLTGSTPGKTIALRADIDALPIEEEADVEFKSTKPGIMHACGHDTHAAMLLGAAKVLSGMKDQLSGVIKFIFQPAEEVPPGGAKEIVDTGVLNDVDYVFGIHIFPKLPAGMIGTNPGAMSAAQDIFELKIQGKGSHGSTPELSIDPITIGAEIVTNLNNIVSRHVSALDNAVLSIGQFTAGEVFNVIPDAATIKGTVRTTNADIRKLMKKRIHEVIDHIVKAYNGTYELHYQNGYSAVVNNEESTDIVRKAADKIVGEQQFICPKMMGSEDFSAYTDVTKGSFFVLGGGTEEEGCGYMNHHPKFKINEDALAIGMQMHVQIALDVLGKK</sequence>
<dbReference type="Proteomes" id="UP000192727">
    <property type="component" value="Chromosome"/>
</dbReference>
<keyword evidence="2" id="KW-0464">Manganese</keyword>
<accession>A0A1V0URQ6</accession>
<dbReference type="RefSeq" id="WP_083039524.1">
    <property type="nucleotide sequence ID" value="NZ_CP020557.1"/>
</dbReference>
<dbReference type="Pfam" id="PF01546">
    <property type="entry name" value="Peptidase_M20"/>
    <property type="match status" value="1"/>
</dbReference>
<dbReference type="GO" id="GO:0046872">
    <property type="term" value="F:metal ion binding"/>
    <property type="evidence" value="ECO:0007669"/>
    <property type="project" value="UniProtKB-KW"/>
</dbReference>
<proteinExistence type="predicted"/>
<dbReference type="InterPro" id="IPR017439">
    <property type="entry name" value="Amidohydrolase"/>
</dbReference>
<feature type="binding site" evidence="2">
    <location>
        <position position="102"/>
    </location>
    <ligand>
        <name>Mn(2+)</name>
        <dbReference type="ChEBI" id="CHEBI:29035"/>
        <label>2</label>
    </ligand>
</feature>
<evidence type="ECO:0000259" key="3">
    <source>
        <dbReference type="Pfam" id="PF07687"/>
    </source>
</evidence>
<dbReference type="PANTHER" id="PTHR11014">
    <property type="entry name" value="PEPTIDASE M20 FAMILY MEMBER"/>
    <property type="match status" value="1"/>
</dbReference>
<name>A0A1V0URQ6_9BACL</name>
<feature type="binding site" evidence="2">
    <location>
        <position position="359"/>
    </location>
    <ligand>
        <name>Mn(2+)</name>
        <dbReference type="ChEBI" id="CHEBI:29035"/>
        <label>2</label>
    </ligand>
</feature>
<feature type="binding site" evidence="2">
    <location>
        <position position="136"/>
    </location>
    <ligand>
        <name>Mn(2+)</name>
        <dbReference type="ChEBI" id="CHEBI:29035"/>
        <label>2</label>
    </ligand>
</feature>
<evidence type="ECO:0000256" key="1">
    <source>
        <dbReference type="ARBA" id="ARBA00022801"/>
    </source>
</evidence>
<dbReference type="SUPFAM" id="SSF55031">
    <property type="entry name" value="Bacterial exopeptidase dimerisation domain"/>
    <property type="match status" value="1"/>
</dbReference>
<dbReference type="InterPro" id="IPR011650">
    <property type="entry name" value="Peptidase_M20_dimer"/>
</dbReference>
<dbReference type="PIRSF" id="PIRSF005962">
    <property type="entry name" value="Pept_M20D_amidohydro"/>
    <property type="match status" value="1"/>
</dbReference>
<evidence type="ECO:0000313" key="4">
    <source>
        <dbReference type="EMBL" id="ARF67766.1"/>
    </source>
</evidence>
<dbReference type="PANTHER" id="PTHR11014:SF63">
    <property type="entry name" value="METALLOPEPTIDASE, PUTATIVE (AFU_ORTHOLOGUE AFUA_6G09600)-RELATED"/>
    <property type="match status" value="1"/>
</dbReference>
<dbReference type="Pfam" id="PF07687">
    <property type="entry name" value="M20_dimer"/>
    <property type="match status" value="1"/>
</dbReference>
<keyword evidence="2" id="KW-0479">Metal-binding</keyword>
<protein>
    <submittedName>
        <fullName evidence="4">Peptidase M20</fullName>
    </submittedName>
</protein>
<dbReference type="SUPFAM" id="SSF53187">
    <property type="entry name" value="Zn-dependent exopeptidases"/>
    <property type="match status" value="1"/>
</dbReference>
<comment type="cofactor">
    <cofactor evidence="2">
        <name>Mn(2+)</name>
        <dbReference type="ChEBI" id="CHEBI:29035"/>
    </cofactor>
    <text evidence="2">The Mn(2+) ion enhances activity.</text>
</comment>
<dbReference type="Gene3D" id="3.40.630.10">
    <property type="entry name" value="Zn peptidases"/>
    <property type="match status" value="1"/>
</dbReference>
<reference evidence="4 5" key="1">
    <citation type="submission" date="2017-03" db="EMBL/GenBank/DDBJ databases">
        <title>Paenibacillus larvae genome sequencing.</title>
        <authorList>
            <person name="Dingman D.W."/>
        </authorList>
    </citation>
    <scope>NUCLEOTIDE SEQUENCE [LARGE SCALE GENOMIC DNA]</scope>
    <source>
        <strain evidence="4 5">SAG 10367</strain>
    </source>
</reference>
<dbReference type="FunFam" id="3.30.70.360:FF:000001">
    <property type="entry name" value="N-acetyldiaminopimelate deacetylase"/>
    <property type="match status" value="1"/>
</dbReference>
<dbReference type="Gene3D" id="3.30.70.360">
    <property type="match status" value="1"/>
</dbReference>
<gene>
    <name evidence="4" type="ORF">B7C51_07855</name>
</gene>